<evidence type="ECO:0000256" key="1">
    <source>
        <dbReference type="ARBA" id="ARBA00009995"/>
    </source>
</evidence>
<dbReference type="InterPro" id="IPR050271">
    <property type="entry name" value="UDP-glycosyltransferase"/>
</dbReference>
<comment type="caution">
    <text evidence="5">The sequence shown here is derived from an EMBL/GenBank/DDBJ whole genome shotgun (WGS) entry which is preliminary data.</text>
</comment>
<keyword evidence="4" id="KW-0732">Signal</keyword>
<evidence type="ECO:0000256" key="4">
    <source>
        <dbReference type="SAM" id="SignalP"/>
    </source>
</evidence>
<sequence length="284" mass="32626">MEVFVLLIVFLSGVNSAKILGYFHFPSISHQFVFQAIMRELSLRGHQVTFVSPNNIRDPKLINLTEIDLSGTYKIFEKTDIGLFDRNTLSVLGFCLVGQQMVEHIISIQMEKEQVVNILKKPEYSYDLIIVEAFNPFYFGLQHKFKAPLIAVSSFGVNSWLHTAIGNQIHPVLHPEIFSSHPSPLKYIWEKVDSLYAHAVLYLFSKLYGMSRYDKLARNYFGGDMPYLEQVAKNVSIVFANINPVFSQTRSSVPKYKEVWNIHLKQPQPLPEVSVIYLSVFFLD</sequence>
<dbReference type="Gene3D" id="3.40.50.2000">
    <property type="entry name" value="Glycogen Phosphorylase B"/>
    <property type="match status" value="1"/>
</dbReference>
<proteinExistence type="inferred from homology"/>
<dbReference type="PANTHER" id="PTHR48043:SF159">
    <property type="entry name" value="EG:EG0003.4 PROTEIN-RELATED"/>
    <property type="match status" value="1"/>
</dbReference>
<accession>A0ABD2PBF1</accession>
<reference evidence="5 6" key="1">
    <citation type="journal article" date="2021" name="BMC Biol.">
        <title>Horizontally acquired antibacterial genes associated with adaptive radiation of ladybird beetles.</title>
        <authorList>
            <person name="Li H.S."/>
            <person name="Tang X.F."/>
            <person name="Huang Y.H."/>
            <person name="Xu Z.Y."/>
            <person name="Chen M.L."/>
            <person name="Du X.Y."/>
            <person name="Qiu B.Y."/>
            <person name="Chen P.T."/>
            <person name="Zhang W."/>
            <person name="Slipinski A."/>
            <person name="Escalona H.E."/>
            <person name="Waterhouse R.M."/>
            <person name="Zwick A."/>
            <person name="Pang H."/>
        </authorList>
    </citation>
    <scope>NUCLEOTIDE SEQUENCE [LARGE SCALE GENOMIC DNA]</scope>
    <source>
        <strain evidence="5">SYSU2018</strain>
    </source>
</reference>
<evidence type="ECO:0000256" key="3">
    <source>
        <dbReference type="ARBA" id="ARBA00022679"/>
    </source>
</evidence>
<dbReference type="GO" id="GO:0016757">
    <property type="term" value="F:glycosyltransferase activity"/>
    <property type="evidence" value="ECO:0007669"/>
    <property type="project" value="UniProtKB-KW"/>
</dbReference>
<protein>
    <submittedName>
        <fullName evidence="5">Uncharacterized protein</fullName>
    </submittedName>
</protein>
<feature type="chain" id="PRO_5044781211" evidence="4">
    <location>
        <begin position="17"/>
        <end position="284"/>
    </location>
</feature>
<name>A0ABD2PBF1_9CUCU</name>
<dbReference type="AlphaFoldDB" id="A0ABD2PBF1"/>
<evidence type="ECO:0000256" key="2">
    <source>
        <dbReference type="ARBA" id="ARBA00022676"/>
    </source>
</evidence>
<evidence type="ECO:0000313" key="6">
    <source>
        <dbReference type="Proteomes" id="UP001516400"/>
    </source>
</evidence>
<dbReference type="PANTHER" id="PTHR48043">
    <property type="entry name" value="EG:EG0003.4 PROTEIN-RELATED"/>
    <property type="match status" value="1"/>
</dbReference>
<feature type="signal peptide" evidence="4">
    <location>
        <begin position="1"/>
        <end position="16"/>
    </location>
</feature>
<dbReference type="SUPFAM" id="SSF53756">
    <property type="entry name" value="UDP-Glycosyltransferase/glycogen phosphorylase"/>
    <property type="match status" value="1"/>
</dbReference>
<dbReference type="Proteomes" id="UP001516400">
    <property type="component" value="Unassembled WGS sequence"/>
</dbReference>
<dbReference type="EMBL" id="JABFTP020000185">
    <property type="protein sequence ID" value="KAL3288269.1"/>
    <property type="molecule type" value="Genomic_DNA"/>
</dbReference>
<keyword evidence="6" id="KW-1185">Reference proteome</keyword>
<comment type="similarity">
    <text evidence="1">Belongs to the UDP-glycosyltransferase family.</text>
</comment>
<gene>
    <name evidence="5" type="ORF">HHI36_002717</name>
</gene>
<evidence type="ECO:0000313" key="5">
    <source>
        <dbReference type="EMBL" id="KAL3288269.1"/>
    </source>
</evidence>
<keyword evidence="2" id="KW-0328">Glycosyltransferase</keyword>
<organism evidence="5 6">
    <name type="scientific">Cryptolaemus montrouzieri</name>
    <dbReference type="NCBI Taxonomy" id="559131"/>
    <lineage>
        <taxon>Eukaryota</taxon>
        <taxon>Metazoa</taxon>
        <taxon>Ecdysozoa</taxon>
        <taxon>Arthropoda</taxon>
        <taxon>Hexapoda</taxon>
        <taxon>Insecta</taxon>
        <taxon>Pterygota</taxon>
        <taxon>Neoptera</taxon>
        <taxon>Endopterygota</taxon>
        <taxon>Coleoptera</taxon>
        <taxon>Polyphaga</taxon>
        <taxon>Cucujiformia</taxon>
        <taxon>Coccinelloidea</taxon>
        <taxon>Coccinellidae</taxon>
        <taxon>Scymninae</taxon>
        <taxon>Scymnini</taxon>
        <taxon>Cryptolaemus</taxon>
    </lineage>
</organism>
<keyword evidence="3" id="KW-0808">Transferase</keyword>